<dbReference type="PANTHER" id="PTHR46241:SF1">
    <property type="entry name" value="OUTER DYNEIN ARM-DOCKING COMPLEX SUBUNIT 2"/>
    <property type="match status" value="1"/>
</dbReference>
<dbReference type="Gene3D" id="2.40.50.90">
    <property type="match status" value="1"/>
</dbReference>
<dbReference type="PANTHER" id="PTHR46241">
    <property type="entry name" value="ARMADILLO REPEAT-CONTAINING PROTEIN 4 ARMC4"/>
    <property type="match status" value="1"/>
</dbReference>
<accession>A0A7D9HY38</accession>
<dbReference type="OrthoDB" id="10034606at2759"/>
<dbReference type="InterPro" id="IPR011989">
    <property type="entry name" value="ARM-like"/>
</dbReference>
<dbReference type="Gene3D" id="1.25.10.10">
    <property type="entry name" value="Leucine-rich Repeat Variant"/>
    <property type="match status" value="1"/>
</dbReference>
<dbReference type="InterPro" id="IPR016024">
    <property type="entry name" value="ARM-type_fold"/>
</dbReference>
<evidence type="ECO:0000256" key="1">
    <source>
        <dbReference type="SAM" id="MobiDB-lite"/>
    </source>
</evidence>
<dbReference type="InterPro" id="IPR000225">
    <property type="entry name" value="Armadillo"/>
</dbReference>
<dbReference type="EMBL" id="CACRXK020002519">
    <property type="protein sequence ID" value="CAB3994717.1"/>
    <property type="molecule type" value="Genomic_DNA"/>
</dbReference>
<organism evidence="2 3">
    <name type="scientific">Paramuricea clavata</name>
    <name type="common">Red gorgonian</name>
    <name type="synonym">Violescent sea-whip</name>
    <dbReference type="NCBI Taxonomy" id="317549"/>
    <lineage>
        <taxon>Eukaryota</taxon>
        <taxon>Metazoa</taxon>
        <taxon>Cnidaria</taxon>
        <taxon>Anthozoa</taxon>
        <taxon>Octocorallia</taxon>
        <taxon>Malacalcyonacea</taxon>
        <taxon>Plexauridae</taxon>
        <taxon>Paramuricea</taxon>
    </lineage>
</organism>
<dbReference type="AlphaFoldDB" id="A0A7D9HY38"/>
<evidence type="ECO:0000313" key="2">
    <source>
        <dbReference type="EMBL" id="CAB3994717.1"/>
    </source>
</evidence>
<dbReference type="Pfam" id="PF00567">
    <property type="entry name" value="TUDOR"/>
    <property type="match status" value="1"/>
</dbReference>
<name>A0A7D9HY38_PARCT</name>
<proteinExistence type="predicted"/>
<protein>
    <submittedName>
        <fullName evidence="2">Adenylate cyclase type 6</fullName>
    </submittedName>
</protein>
<dbReference type="SUPFAM" id="SSF48371">
    <property type="entry name" value="ARM repeat"/>
    <property type="match status" value="1"/>
</dbReference>
<dbReference type="Gene3D" id="2.30.30.140">
    <property type="match status" value="1"/>
</dbReference>
<keyword evidence="3" id="KW-1185">Reference proteome</keyword>
<dbReference type="Proteomes" id="UP001152795">
    <property type="component" value="Unassembled WGS sequence"/>
</dbReference>
<dbReference type="SUPFAM" id="SSF63748">
    <property type="entry name" value="Tudor/PWWP/MBT"/>
    <property type="match status" value="1"/>
</dbReference>
<evidence type="ECO:0000313" key="3">
    <source>
        <dbReference type="Proteomes" id="UP001152795"/>
    </source>
</evidence>
<gene>
    <name evidence="2" type="ORF">PACLA_8A046282</name>
</gene>
<feature type="compositionally biased region" description="Polar residues" evidence="1">
    <location>
        <begin position="571"/>
        <end position="585"/>
    </location>
</feature>
<dbReference type="SMART" id="SM00185">
    <property type="entry name" value="ARM"/>
    <property type="match status" value="4"/>
</dbReference>
<feature type="compositionally biased region" description="Basic and acidic residues" evidence="1">
    <location>
        <begin position="554"/>
        <end position="564"/>
    </location>
</feature>
<sequence>MADDIKALRRATNGDEICRILARFGENLHDIVLCDQYIGQGLVEILRDLTGSTDIDLMKLCSPFEDDGKHDKKSHLALHNQAVALIKTLVLSSECAMPEVASIDLIGQLIELCGIFFDDSRHTSCCYGNLGYPPRATSYFHDLAHGRKLIGNVREMFPEASMKVVEASEAKEIFEKDTNVCVLSVDLYDTRTDQDIVIREELVKENMAWPKFLSPEKEAKIFAKNKGREEQIWADITVTSVIDGGHFWAQVGGETVDEKLRNISLTLLKEDQAKFTTVPEVGELVCCKTMVGGHQDVYRGKILQVFRTQDEIVLELFAVDYGFKNVVPLNCVTRITALGRQEPFQARLCGLTGIQPPSSDVNVLVNTAAALRNLAYQSNASRLQILDKNGVDALLKLIVLPNKEIRKQVIGAILNLSINFKTRARIGFLGGIKILLDLINNDFKQEIELLCLAIGALRNLMLASPINRGRCADADGFLILTNMYFSSTSNDVKQQCLGALKNLVGNSWYLLTGSGGVDLRGVVDENRVRPFSLSAVITPSKLPPMQRRPRRPLRPGEVEAKPIEKALPSHVINTSSNQETGSAQSPDEMTDGDTDGDERLLGASPPSPREARRE</sequence>
<comment type="caution">
    <text evidence="2">The sequence shown here is derived from an EMBL/GenBank/DDBJ whole genome shotgun (WGS) entry which is preliminary data.</text>
</comment>
<feature type="region of interest" description="Disordered" evidence="1">
    <location>
        <begin position="539"/>
        <end position="614"/>
    </location>
</feature>
<reference evidence="2" key="1">
    <citation type="submission" date="2020-04" db="EMBL/GenBank/DDBJ databases">
        <authorList>
            <person name="Alioto T."/>
            <person name="Alioto T."/>
            <person name="Gomez Garrido J."/>
        </authorList>
    </citation>
    <scope>NUCLEOTIDE SEQUENCE</scope>
    <source>
        <strain evidence="2">A484AB</strain>
    </source>
</reference>
<dbReference type="InterPro" id="IPR002999">
    <property type="entry name" value="Tudor"/>
</dbReference>
<dbReference type="InterPro" id="IPR035437">
    <property type="entry name" value="SNase_OB-fold_sf"/>
</dbReference>
<feature type="non-terminal residue" evidence="2">
    <location>
        <position position="614"/>
    </location>
</feature>
<dbReference type="PROSITE" id="PS50176">
    <property type="entry name" value="ARM_REPEAT"/>
    <property type="match status" value="1"/>
</dbReference>